<evidence type="ECO:0000313" key="12">
    <source>
        <dbReference type="Proteomes" id="UP000320244"/>
    </source>
</evidence>
<comment type="subunit">
    <text evidence="9">The Tat system comprises two distinct complexes: a TatABC complex, containing multiple copies of TatA, TatB and TatC subunits, and a separate TatA complex, containing only TatA subunits. Substrates initially bind to the TatABC complex, which probably triggers association of the separate TatA complex to form the active translocon.</text>
</comment>
<dbReference type="AlphaFoldDB" id="A0A563E3T1"/>
<evidence type="ECO:0000256" key="7">
    <source>
        <dbReference type="ARBA" id="ARBA00023010"/>
    </source>
</evidence>
<evidence type="ECO:0000256" key="5">
    <source>
        <dbReference type="ARBA" id="ARBA00022927"/>
    </source>
</evidence>
<keyword evidence="8 9" id="KW-0472">Membrane</keyword>
<comment type="function">
    <text evidence="9">Part of the twin-arginine translocation (Tat) system that transports large folded proteins containing a characteristic twin-arginine motif in their signal peptide across membranes. TatA could form the protein-conducting channel of the Tat system.</text>
</comment>
<keyword evidence="4 9" id="KW-0812">Transmembrane</keyword>
<keyword evidence="7 9" id="KW-0811">Translocation</keyword>
<keyword evidence="2 9" id="KW-0813">Transport</keyword>
<keyword evidence="3 9" id="KW-1003">Cell membrane</keyword>
<evidence type="ECO:0000256" key="9">
    <source>
        <dbReference type="HAMAP-Rule" id="MF_00236"/>
    </source>
</evidence>
<dbReference type="PANTHER" id="PTHR42982">
    <property type="entry name" value="SEC-INDEPENDENT PROTEIN TRANSLOCASE PROTEIN TATA"/>
    <property type="match status" value="1"/>
</dbReference>
<dbReference type="Pfam" id="PF02416">
    <property type="entry name" value="TatA_B_E"/>
    <property type="match status" value="1"/>
</dbReference>
<dbReference type="GO" id="GO:0033281">
    <property type="term" value="C:TAT protein transport complex"/>
    <property type="evidence" value="ECO:0007669"/>
    <property type="project" value="UniProtKB-UniRule"/>
</dbReference>
<feature type="region of interest" description="Disordered" evidence="10">
    <location>
        <begin position="45"/>
        <end position="123"/>
    </location>
</feature>
<dbReference type="InterPro" id="IPR006312">
    <property type="entry name" value="TatA/E"/>
</dbReference>
<dbReference type="HAMAP" id="MF_00236">
    <property type="entry name" value="TatA_E"/>
    <property type="match status" value="1"/>
</dbReference>
<evidence type="ECO:0000256" key="6">
    <source>
        <dbReference type="ARBA" id="ARBA00022989"/>
    </source>
</evidence>
<proteinExistence type="inferred from homology"/>
<evidence type="ECO:0000256" key="4">
    <source>
        <dbReference type="ARBA" id="ARBA00022692"/>
    </source>
</evidence>
<keyword evidence="12" id="KW-1185">Reference proteome</keyword>
<keyword evidence="6 9" id="KW-1133">Transmembrane helix</keyword>
<dbReference type="Gene3D" id="1.20.5.3310">
    <property type="match status" value="1"/>
</dbReference>
<dbReference type="GO" id="GO:0043953">
    <property type="term" value="P:protein transport by the Tat complex"/>
    <property type="evidence" value="ECO:0007669"/>
    <property type="project" value="UniProtKB-UniRule"/>
</dbReference>
<reference evidence="11 12" key="2">
    <citation type="submission" date="2019-08" db="EMBL/GenBank/DDBJ databases">
        <title>Jejuicoccus antrihumi gen. nov., sp. nov., a new member of the family Dermacoccaceae isolated from a cave.</title>
        <authorList>
            <person name="Schumann P."/>
            <person name="Kim I.S."/>
        </authorList>
    </citation>
    <scope>NUCLEOTIDE SEQUENCE [LARGE SCALE GENOMIC DNA]</scope>
    <source>
        <strain evidence="11 12">C5-26</strain>
    </source>
</reference>
<protein>
    <recommendedName>
        <fullName evidence="9">Sec-independent protein translocase protein TatA</fullName>
    </recommendedName>
</protein>
<dbReference type="NCBIfam" id="NF001854">
    <property type="entry name" value="PRK00575.1"/>
    <property type="match status" value="1"/>
</dbReference>
<sequence>MLRSIFDGWHIVILAILIIAIFGWKRLPDAARSLGRSARILKSEMDDMKKDGKSDASGQTVPGQTTSQSPQQPYAQQPQQPYAQQPQQPYAQQPQQPNPYPQHPEGAPQAQPQQHTDGTTPGA</sequence>
<feature type="compositionally biased region" description="Basic and acidic residues" evidence="10">
    <location>
        <begin position="45"/>
        <end position="54"/>
    </location>
</feature>
<evidence type="ECO:0000256" key="3">
    <source>
        <dbReference type="ARBA" id="ARBA00022475"/>
    </source>
</evidence>
<comment type="similarity">
    <text evidence="9">Belongs to the TatA/E family.</text>
</comment>
<feature type="compositionally biased region" description="Low complexity" evidence="10">
    <location>
        <begin position="70"/>
        <end position="95"/>
    </location>
</feature>
<comment type="caution">
    <text evidence="11">The sequence shown here is derived from an EMBL/GenBank/DDBJ whole genome shotgun (WGS) entry which is preliminary data.</text>
</comment>
<dbReference type="GO" id="GO:0008320">
    <property type="term" value="F:protein transmembrane transporter activity"/>
    <property type="evidence" value="ECO:0007669"/>
    <property type="project" value="UniProtKB-UniRule"/>
</dbReference>
<name>A0A563E3T1_9MICO</name>
<dbReference type="OrthoDB" id="5245163at2"/>
<accession>A0A563E3T1</accession>
<organism evidence="11 12">
    <name type="scientific">Leekyejoonella antrihumi</name>
    <dbReference type="NCBI Taxonomy" id="1660198"/>
    <lineage>
        <taxon>Bacteria</taxon>
        <taxon>Bacillati</taxon>
        <taxon>Actinomycetota</taxon>
        <taxon>Actinomycetes</taxon>
        <taxon>Micrococcales</taxon>
        <taxon>Dermacoccaceae</taxon>
        <taxon>Leekyejoonella</taxon>
    </lineage>
</organism>
<evidence type="ECO:0000256" key="1">
    <source>
        <dbReference type="ARBA" id="ARBA00004162"/>
    </source>
</evidence>
<evidence type="ECO:0000256" key="10">
    <source>
        <dbReference type="SAM" id="MobiDB-lite"/>
    </source>
</evidence>
<reference evidence="11 12" key="1">
    <citation type="submission" date="2019-05" db="EMBL/GenBank/DDBJ databases">
        <authorList>
            <person name="Lee S.D."/>
        </authorList>
    </citation>
    <scope>NUCLEOTIDE SEQUENCE [LARGE SCALE GENOMIC DNA]</scope>
    <source>
        <strain evidence="11 12">C5-26</strain>
    </source>
</reference>
<comment type="subcellular location">
    <subcellularLocation>
        <location evidence="1 9">Cell membrane</location>
        <topology evidence="1 9">Single-pass membrane protein</topology>
    </subcellularLocation>
</comment>
<evidence type="ECO:0000256" key="8">
    <source>
        <dbReference type="ARBA" id="ARBA00023136"/>
    </source>
</evidence>
<gene>
    <name evidence="9 11" type="primary">tatA</name>
    <name evidence="11" type="ORF">FGL98_08915</name>
</gene>
<feature type="transmembrane region" description="Helical" evidence="9">
    <location>
        <begin position="6"/>
        <end position="24"/>
    </location>
</feature>
<dbReference type="PANTHER" id="PTHR42982:SF8">
    <property type="entry name" value="SEC-INDEPENDENT PROTEIN TRANSLOCASE PROTEIN TATA"/>
    <property type="match status" value="1"/>
</dbReference>
<feature type="compositionally biased region" description="Polar residues" evidence="10">
    <location>
        <begin position="110"/>
        <end position="123"/>
    </location>
</feature>
<keyword evidence="5 9" id="KW-0653">Protein transport</keyword>
<dbReference type="RefSeq" id="WP_146316402.1">
    <property type="nucleotide sequence ID" value="NZ_VCQV01000009.1"/>
</dbReference>
<evidence type="ECO:0000256" key="2">
    <source>
        <dbReference type="ARBA" id="ARBA00022448"/>
    </source>
</evidence>
<dbReference type="EMBL" id="VCQV01000009">
    <property type="protein sequence ID" value="TWP36861.1"/>
    <property type="molecule type" value="Genomic_DNA"/>
</dbReference>
<dbReference type="Proteomes" id="UP000320244">
    <property type="component" value="Unassembled WGS sequence"/>
</dbReference>
<feature type="compositionally biased region" description="Polar residues" evidence="10">
    <location>
        <begin position="56"/>
        <end position="69"/>
    </location>
</feature>
<dbReference type="InterPro" id="IPR003369">
    <property type="entry name" value="TatA/B/E"/>
</dbReference>
<evidence type="ECO:0000313" key="11">
    <source>
        <dbReference type="EMBL" id="TWP36861.1"/>
    </source>
</evidence>